<comment type="caution">
    <text evidence="1">The sequence shown here is derived from an EMBL/GenBank/DDBJ whole genome shotgun (WGS) entry which is preliminary data.</text>
</comment>
<name>A0A7Z0AXG8_9PSED</name>
<proteinExistence type="predicted"/>
<evidence type="ECO:0000313" key="1">
    <source>
        <dbReference type="EMBL" id="NYH12262.1"/>
    </source>
</evidence>
<reference evidence="1 2" key="1">
    <citation type="submission" date="2020-07" db="EMBL/GenBank/DDBJ databases">
        <title>Exploring microbial biodiversity for novel pathways involved in the catabolism of aromatic compounds derived from lignin.</title>
        <authorList>
            <person name="Elkins J."/>
        </authorList>
    </citation>
    <scope>NUCLEOTIDE SEQUENCE [LARGE SCALE GENOMIC DNA]</scope>
    <source>
        <strain evidence="1 2">VanB</strain>
    </source>
</reference>
<organism evidence="1 2">
    <name type="scientific">Pseudomonas moraviensis</name>
    <dbReference type="NCBI Taxonomy" id="321662"/>
    <lineage>
        <taxon>Bacteria</taxon>
        <taxon>Pseudomonadati</taxon>
        <taxon>Pseudomonadota</taxon>
        <taxon>Gammaproteobacteria</taxon>
        <taxon>Pseudomonadales</taxon>
        <taxon>Pseudomonadaceae</taxon>
        <taxon>Pseudomonas</taxon>
    </lineage>
</organism>
<evidence type="ECO:0000313" key="2">
    <source>
        <dbReference type="Proteomes" id="UP000553035"/>
    </source>
</evidence>
<dbReference type="EMBL" id="JACCAT010000001">
    <property type="protein sequence ID" value="NYH12262.1"/>
    <property type="molecule type" value="Genomic_DNA"/>
</dbReference>
<dbReference type="AlphaFoldDB" id="A0A7Z0AXG8"/>
<gene>
    <name evidence="1" type="ORF">GGI52_005305</name>
</gene>
<dbReference type="RefSeq" id="WP_179695279.1">
    <property type="nucleotide sequence ID" value="NZ_JACCAT010000001.1"/>
</dbReference>
<protein>
    <submittedName>
        <fullName evidence="1">Uncharacterized protein</fullName>
    </submittedName>
</protein>
<accession>A0A7Z0AXG8</accession>
<sequence>MHTRSSIQKHIAHIGEKVSRWRTWAEAKERQATPLLQESLPSGYSNWFAVVRGHSIWWIYTDTSDSGVWNSLGMDVTGFRIAYDESLAQKLYELVYEQIVKK</sequence>
<dbReference type="Proteomes" id="UP000553035">
    <property type="component" value="Unassembled WGS sequence"/>
</dbReference>